<dbReference type="GO" id="GO:0046872">
    <property type="term" value="F:metal ion binding"/>
    <property type="evidence" value="ECO:0007669"/>
    <property type="project" value="UniProtKB-KW"/>
</dbReference>
<keyword evidence="4" id="KW-0408">Iron</keyword>
<dbReference type="SUPFAM" id="SSF103642">
    <property type="entry name" value="Sec-C motif"/>
    <property type="match status" value="1"/>
</dbReference>
<keyword evidence="3" id="KW-0479">Metal-binding</keyword>
<dbReference type="SFLD" id="SFLDG01067">
    <property type="entry name" value="SPASM/twitch_domain_containing"/>
    <property type="match status" value="1"/>
</dbReference>
<dbReference type="SFLD" id="SFLDG01386">
    <property type="entry name" value="main_SPASM_domain-containing"/>
    <property type="match status" value="1"/>
</dbReference>
<keyword evidence="9" id="KW-1185">Reference proteome</keyword>
<dbReference type="NCBIfam" id="TIGR03942">
    <property type="entry name" value="sulfatase_rSAM"/>
    <property type="match status" value="1"/>
</dbReference>
<keyword evidence="5" id="KW-0411">Iron-sulfur</keyword>
<name>A0A9X1XZ37_9BACL</name>
<dbReference type="InterPro" id="IPR034491">
    <property type="entry name" value="Anaerob_Ser_sulfatase-maturase"/>
</dbReference>
<comment type="cofactor">
    <cofactor evidence="1">
        <name>[4Fe-4S] cluster</name>
        <dbReference type="ChEBI" id="CHEBI:49883"/>
    </cofactor>
</comment>
<dbReference type="EMBL" id="JALPRK010000010">
    <property type="protein sequence ID" value="MCK8487944.1"/>
    <property type="molecule type" value="Genomic_DNA"/>
</dbReference>
<evidence type="ECO:0000256" key="4">
    <source>
        <dbReference type="ARBA" id="ARBA00023004"/>
    </source>
</evidence>
<evidence type="ECO:0000256" key="5">
    <source>
        <dbReference type="ARBA" id="ARBA00023014"/>
    </source>
</evidence>
<dbReference type="NCBIfam" id="TIGR04085">
    <property type="entry name" value="rSAM_more_4Fe4S"/>
    <property type="match status" value="1"/>
</dbReference>
<evidence type="ECO:0000256" key="6">
    <source>
        <dbReference type="ARBA" id="ARBA00023601"/>
    </source>
</evidence>
<evidence type="ECO:0000256" key="2">
    <source>
        <dbReference type="ARBA" id="ARBA00022691"/>
    </source>
</evidence>
<dbReference type="InterPro" id="IPR013785">
    <property type="entry name" value="Aldolase_TIM"/>
</dbReference>
<dbReference type="Pfam" id="PF04055">
    <property type="entry name" value="Radical_SAM"/>
    <property type="match status" value="1"/>
</dbReference>
<dbReference type="SFLD" id="SFLDG01072">
    <property type="entry name" value="dehydrogenase_like"/>
    <property type="match status" value="1"/>
</dbReference>
<sequence>MSACILTSRPHPLHVMWKTVSEDCNLACDYCYYSTAGGHPHQPVRVMEPALLDRFISQYMKRSSGQAVFSWQGGEPLLAGLPYFEHVVSLQAKYAPPHTMISNALQTNGTLINESWARFFKRYHFLIGISLDGPEPIHDTHRITGSGKGSFDLVMRGLHHLEQAGVEYNILTVIHEDNVKKPDELMAFYHEQNFAFIQFIPCMDFVSQQSGMSGRFRITPEEYGEFLCRTFDLWYNDGLPEVSIRMFENMLLALLHRPAELCVHNLCCPKMMVLETNGDAYPCDFFIDEEHKLGNVGQDDLDVLLAKQVYHDFLQMKPNVNEACRKCEYLQFCHGGCPRNRNWLDVNDRTEVDYFCRGYKMFYAHAYDRMETLANRIKAEQMQEYRKSGNPLPGRNDPCLCGSGKKFKNCCQSRIRV</sequence>
<keyword evidence="2" id="KW-0949">S-adenosyl-L-methionine</keyword>
<accession>A0A9X1XZ37</accession>
<dbReference type="PANTHER" id="PTHR43273:SF3">
    <property type="entry name" value="ANAEROBIC SULFATASE-MATURATING ENZYME HOMOLOG ASLB-RELATED"/>
    <property type="match status" value="1"/>
</dbReference>
<dbReference type="Proteomes" id="UP001139534">
    <property type="component" value="Unassembled WGS sequence"/>
</dbReference>
<dbReference type="InterPro" id="IPR023885">
    <property type="entry name" value="4Fe4S-binding_SPASM_dom"/>
</dbReference>
<dbReference type="InterPro" id="IPR058240">
    <property type="entry name" value="rSAM_sf"/>
</dbReference>
<comment type="caution">
    <text evidence="8">The sequence shown here is derived from an EMBL/GenBank/DDBJ whole genome shotgun (WGS) entry which is preliminary data.</text>
</comment>
<dbReference type="SFLD" id="SFLDF00285">
    <property type="entry name" value="anaerobic_Ser-type_sulfatase-m"/>
    <property type="match status" value="1"/>
</dbReference>
<evidence type="ECO:0000256" key="1">
    <source>
        <dbReference type="ARBA" id="ARBA00001966"/>
    </source>
</evidence>
<gene>
    <name evidence="8" type="ORF">M0651_12245</name>
</gene>
<evidence type="ECO:0000259" key="7">
    <source>
        <dbReference type="PROSITE" id="PS51918"/>
    </source>
</evidence>
<reference evidence="8" key="1">
    <citation type="submission" date="2022-04" db="EMBL/GenBank/DDBJ databases">
        <authorList>
            <person name="Seo M.-J."/>
        </authorList>
    </citation>
    <scope>NUCLEOTIDE SEQUENCE</scope>
    <source>
        <strain evidence="8">MBLB2552</strain>
    </source>
</reference>
<evidence type="ECO:0000313" key="8">
    <source>
        <dbReference type="EMBL" id="MCK8487944.1"/>
    </source>
</evidence>
<dbReference type="SUPFAM" id="SSF102114">
    <property type="entry name" value="Radical SAM enzymes"/>
    <property type="match status" value="1"/>
</dbReference>
<evidence type="ECO:0000313" key="9">
    <source>
        <dbReference type="Proteomes" id="UP001139534"/>
    </source>
</evidence>
<organism evidence="8 9">
    <name type="scientific">Paenibacillus mellifer</name>
    <dbReference type="NCBI Taxonomy" id="2937794"/>
    <lineage>
        <taxon>Bacteria</taxon>
        <taxon>Bacillati</taxon>
        <taxon>Bacillota</taxon>
        <taxon>Bacilli</taxon>
        <taxon>Bacillales</taxon>
        <taxon>Paenibacillaceae</taxon>
        <taxon>Paenibacillus</taxon>
    </lineage>
</organism>
<dbReference type="SFLD" id="SFLDS00029">
    <property type="entry name" value="Radical_SAM"/>
    <property type="match status" value="1"/>
</dbReference>
<dbReference type="GO" id="GO:0016491">
    <property type="term" value="F:oxidoreductase activity"/>
    <property type="evidence" value="ECO:0007669"/>
    <property type="project" value="InterPro"/>
</dbReference>
<proteinExistence type="inferred from homology"/>
<dbReference type="PANTHER" id="PTHR43273">
    <property type="entry name" value="ANAEROBIC SULFATASE-MATURATING ENZYME HOMOLOG ASLB-RELATED"/>
    <property type="match status" value="1"/>
</dbReference>
<protein>
    <submittedName>
        <fullName evidence="8">Anaerobic sulfatase maturase</fullName>
    </submittedName>
</protein>
<dbReference type="Pfam" id="PF02810">
    <property type="entry name" value="SEC-C"/>
    <property type="match status" value="1"/>
</dbReference>
<dbReference type="AlphaFoldDB" id="A0A9X1XZ37"/>
<comment type="similarity">
    <text evidence="6">Belongs to the radical SAM superfamily. Anaerobic sulfatase-maturating enzyme family.</text>
</comment>
<dbReference type="InterPro" id="IPR023867">
    <property type="entry name" value="Sulphatase_maturase_rSAM"/>
</dbReference>
<dbReference type="SFLD" id="SFLDG01384">
    <property type="entry name" value="thioether_bond_formation_requi"/>
    <property type="match status" value="1"/>
</dbReference>
<feature type="domain" description="Radical SAM core" evidence="7">
    <location>
        <begin position="10"/>
        <end position="236"/>
    </location>
</feature>
<dbReference type="InterPro" id="IPR007197">
    <property type="entry name" value="rSAM"/>
</dbReference>
<dbReference type="Pfam" id="PF13186">
    <property type="entry name" value="SPASM"/>
    <property type="match status" value="1"/>
</dbReference>
<dbReference type="PROSITE" id="PS51918">
    <property type="entry name" value="RADICAL_SAM"/>
    <property type="match status" value="1"/>
</dbReference>
<evidence type="ECO:0000256" key="3">
    <source>
        <dbReference type="ARBA" id="ARBA00022723"/>
    </source>
</evidence>
<dbReference type="Gene3D" id="3.20.20.70">
    <property type="entry name" value="Aldolase class I"/>
    <property type="match status" value="1"/>
</dbReference>
<dbReference type="CDD" id="cd01335">
    <property type="entry name" value="Radical_SAM"/>
    <property type="match status" value="1"/>
</dbReference>
<dbReference type="GO" id="GO:0051536">
    <property type="term" value="F:iron-sulfur cluster binding"/>
    <property type="evidence" value="ECO:0007669"/>
    <property type="project" value="UniProtKB-KW"/>
</dbReference>
<dbReference type="InterPro" id="IPR004027">
    <property type="entry name" value="SEC_C_motif"/>
</dbReference>